<dbReference type="Gene3D" id="3.90.1150.10">
    <property type="entry name" value="Aspartate Aminotransferase, domain 1"/>
    <property type="match status" value="1"/>
</dbReference>
<evidence type="ECO:0000256" key="4">
    <source>
        <dbReference type="RuleBase" id="RU000481"/>
    </source>
</evidence>
<proteinExistence type="inferred from homology"/>
<dbReference type="AlphaFoldDB" id="A0A2S5G757"/>
<dbReference type="InterPro" id="IPR004839">
    <property type="entry name" value="Aminotransferase_I/II_large"/>
</dbReference>
<protein>
    <recommendedName>
        <fullName evidence="4">Aminotransferase</fullName>
        <ecNumber evidence="4">2.6.1.-</ecNumber>
    </recommendedName>
</protein>
<dbReference type="EMBL" id="PREZ01000009">
    <property type="protein sequence ID" value="PPA68706.1"/>
    <property type="molecule type" value="Genomic_DNA"/>
</dbReference>
<comment type="cofactor">
    <cofactor evidence="1 4">
        <name>pyridoxal 5'-phosphate</name>
        <dbReference type="ChEBI" id="CHEBI:597326"/>
    </cofactor>
</comment>
<reference evidence="7 8" key="1">
    <citation type="submission" date="2018-02" db="EMBL/GenBank/DDBJ databases">
        <title>Jeotgalibacillus proteolyticum sp. nov. a protease producing bacterium isolated from ocean sediments of Laizhou Bay.</title>
        <authorList>
            <person name="Li Y."/>
        </authorList>
    </citation>
    <scope>NUCLEOTIDE SEQUENCE [LARGE SCALE GENOMIC DNA]</scope>
    <source>
        <strain evidence="7 8">22-7</strain>
    </source>
</reference>
<name>A0A2S5G757_9BACL</name>
<comment type="caution">
    <text evidence="7">The sequence shown here is derived from an EMBL/GenBank/DDBJ whole genome shotgun (WGS) entry which is preliminary data.</text>
</comment>
<dbReference type="Proteomes" id="UP000239047">
    <property type="component" value="Unassembled WGS sequence"/>
</dbReference>
<dbReference type="GO" id="GO:0030170">
    <property type="term" value="F:pyridoxal phosphate binding"/>
    <property type="evidence" value="ECO:0007669"/>
    <property type="project" value="InterPro"/>
</dbReference>
<dbReference type="Gene3D" id="3.40.640.10">
    <property type="entry name" value="Type I PLP-dependent aspartate aminotransferase-like (Major domain)"/>
    <property type="match status" value="1"/>
</dbReference>
<evidence type="ECO:0000256" key="3">
    <source>
        <dbReference type="ARBA" id="ARBA00022679"/>
    </source>
</evidence>
<evidence type="ECO:0000313" key="6">
    <source>
        <dbReference type="EMBL" id="PPA68706.1"/>
    </source>
</evidence>
<dbReference type="InterPro" id="IPR015421">
    <property type="entry name" value="PyrdxlP-dep_Trfase_major"/>
</dbReference>
<dbReference type="InterPro" id="IPR015424">
    <property type="entry name" value="PyrdxlP-dep_Trfase"/>
</dbReference>
<keyword evidence="3 4" id="KW-0808">Transferase</keyword>
<dbReference type="InterPro" id="IPR004838">
    <property type="entry name" value="NHTrfase_class1_PyrdxlP-BS"/>
</dbReference>
<accession>A0A2S5G757</accession>
<evidence type="ECO:0000259" key="5">
    <source>
        <dbReference type="Pfam" id="PF00155"/>
    </source>
</evidence>
<dbReference type="InterPro" id="IPR050881">
    <property type="entry name" value="LL-DAP_aminotransferase"/>
</dbReference>
<gene>
    <name evidence="6" type="ORF">C4B60_19240</name>
    <name evidence="7" type="ORF">C4B60_19670</name>
</gene>
<dbReference type="CDD" id="cd00609">
    <property type="entry name" value="AAT_like"/>
    <property type="match status" value="1"/>
</dbReference>
<dbReference type="SUPFAM" id="SSF53383">
    <property type="entry name" value="PLP-dependent transferases"/>
    <property type="match status" value="1"/>
</dbReference>
<dbReference type="OrthoDB" id="9802328at2"/>
<dbReference type="InterPro" id="IPR015422">
    <property type="entry name" value="PyrdxlP-dep_Trfase_small"/>
</dbReference>
<dbReference type="PANTHER" id="PTHR42832:SF3">
    <property type="entry name" value="L-GLUTAMINE--4-(METHYLSULFANYL)-2-OXOBUTANOATE AMINOTRANSFERASE"/>
    <property type="match status" value="1"/>
</dbReference>
<dbReference type="RefSeq" id="WP_104059667.1">
    <property type="nucleotide sequence ID" value="NZ_PREZ01000009.1"/>
</dbReference>
<organism evidence="7 8">
    <name type="scientific">Jeotgalibacillus proteolyticus</name>
    <dbReference type="NCBI Taxonomy" id="2082395"/>
    <lineage>
        <taxon>Bacteria</taxon>
        <taxon>Bacillati</taxon>
        <taxon>Bacillota</taxon>
        <taxon>Bacilli</taxon>
        <taxon>Bacillales</taxon>
        <taxon>Caryophanaceae</taxon>
        <taxon>Jeotgalibacillus</taxon>
    </lineage>
</organism>
<evidence type="ECO:0000256" key="2">
    <source>
        <dbReference type="ARBA" id="ARBA00022576"/>
    </source>
</evidence>
<dbReference type="PROSITE" id="PS00105">
    <property type="entry name" value="AA_TRANSFER_CLASS_1"/>
    <property type="match status" value="1"/>
</dbReference>
<dbReference type="GO" id="GO:0008483">
    <property type="term" value="F:transaminase activity"/>
    <property type="evidence" value="ECO:0007669"/>
    <property type="project" value="UniProtKB-KW"/>
</dbReference>
<comment type="similarity">
    <text evidence="4">Belongs to the class-I pyridoxal-phosphate-dependent aminotransferase family.</text>
</comment>
<keyword evidence="2 4" id="KW-0032">Aminotransferase</keyword>
<dbReference type="NCBIfam" id="NF004937">
    <property type="entry name" value="PRK06290.1"/>
    <property type="match status" value="1"/>
</dbReference>
<dbReference type="Pfam" id="PF00155">
    <property type="entry name" value="Aminotran_1_2"/>
    <property type="match status" value="1"/>
</dbReference>
<sequence>MKSSILSEYNINNLFSDRIGGATFGQENKDYKFGKIKEAKEEALKNNPDKLLIDMGLGEPDWMAESEVIDILYMEAKKSKNRGYSDNGIEDFKFAAAEYLEKEFRLHSKLDPQEEIVHCIGAKSALSLLPYAFINPGDVALVTVPGYPVLATHTSWLRGDVVGLPLKEENEFYPDLDNIDEEVLDRAKLLYINYPNNPTGAPATRKFYETVVKFAKKNNILVISDEAYAPLTANENRLSFLSVPGAKDVGLSLHSLSKAFNMTGWRIGFLAGNKKAIKAFSSVKNNSDSGQFIPIQKAAIHCLRNPEITYRTWKKYDRRHKMLTDVLLGLGFKVRKPQASFYLYVEAPIGTTDGETFNSGEDFSQYLIKKKLISTVPWDDAGNFIRFSVTFEADSEEKEFKVINTLKERLSTDKYIWNEKG</sequence>
<feature type="domain" description="Aminotransferase class I/classII large" evidence="5">
    <location>
        <begin position="53"/>
        <end position="389"/>
    </location>
</feature>
<evidence type="ECO:0000313" key="8">
    <source>
        <dbReference type="Proteomes" id="UP000239047"/>
    </source>
</evidence>
<dbReference type="EC" id="2.6.1.-" evidence="4"/>
<dbReference type="PANTHER" id="PTHR42832">
    <property type="entry name" value="AMINO ACID AMINOTRANSFERASE"/>
    <property type="match status" value="1"/>
</dbReference>
<evidence type="ECO:0000313" key="7">
    <source>
        <dbReference type="EMBL" id="PPA68783.1"/>
    </source>
</evidence>
<dbReference type="EMBL" id="PREZ01000009">
    <property type="protein sequence ID" value="PPA68783.1"/>
    <property type="molecule type" value="Genomic_DNA"/>
</dbReference>
<keyword evidence="8" id="KW-1185">Reference proteome</keyword>
<evidence type="ECO:0000256" key="1">
    <source>
        <dbReference type="ARBA" id="ARBA00001933"/>
    </source>
</evidence>